<protein>
    <recommendedName>
        <fullName evidence="3">DUF946 domain-containing protein</fullName>
    </recommendedName>
</protein>
<proteinExistence type="predicted"/>
<evidence type="ECO:0008006" key="3">
    <source>
        <dbReference type="Google" id="ProtNLM"/>
    </source>
</evidence>
<keyword evidence="2" id="KW-1185">Reference proteome</keyword>
<dbReference type="eggNOG" id="ENOG50337ZK">
    <property type="taxonomic scope" value="Bacteria"/>
</dbReference>
<reference evidence="1 2" key="1">
    <citation type="submission" date="2016-10" db="EMBL/GenBank/DDBJ databases">
        <authorList>
            <person name="de Groot N.N."/>
        </authorList>
    </citation>
    <scope>NUCLEOTIDE SEQUENCE [LARGE SCALE GENOMIC DNA]</scope>
    <source>
        <strain evidence="1 2">DSM 44149</strain>
    </source>
</reference>
<dbReference type="Proteomes" id="UP000183376">
    <property type="component" value="Chromosome I"/>
</dbReference>
<dbReference type="PANTHER" id="PTHR48174">
    <property type="entry name" value="DUF946 FAMILY PROTEIN"/>
    <property type="match status" value="1"/>
</dbReference>
<dbReference type="InterPro" id="IPR009291">
    <property type="entry name" value="Vps62"/>
</dbReference>
<dbReference type="Pfam" id="PF06101">
    <property type="entry name" value="Vps62"/>
    <property type="match status" value="1"/>
</dbReference>
<dbReference type="AlphaFoldDB" id="A0A1G9UZ94"/>
<sequence length="469" mass="50810">MKYSQPMRIRRVGGVCAVLLLVAGCEEKPVVGLPAEPSSAAPVRAPDAARKATAEKYAPFIWFAKGEDHGPMDAGRFVSTAKLKWAHDDGCPDSDIAAPPDMDVLTGRTQPYAHRVKSGFPRCDFEGEPIRSTDPSAPRRNEKLGAEGFYLDGEDSLRRQTGDGAPTYWQVHSPEGAGVRVYTYWRFHAWNNARNVEDVIPVPGSVIGLDGDHEGDWERVTLITDLRDTPTMLVFNGHGSQCSLEWSKVEKTDGRPVGYSAKGTHASYPTTGTHGWMLDQTDQGRRLDTLTDLRWVEVEAWWGYAGGWGSVGRPGVALSKERTGPPGPSPVRGAGEPWKAKRCDEPGGLLPDSFAGVWRSLGYVNQPTTTAKYTATMTLRGGRVGDKVGEIVYPGLECRGELTLAKADRSAVVLTEEIVAEPVRACVKRGTIGLMPVEATGSRPELFWVYHQLGAGPVVGANATMVKAG</sequence>
<dbReference type="STRING" id="211114.SAMN04489726_2723"/>
<gene>
    <name evidence="1" type="ORF">SAMN04489726_2723</name>
</gene>
<name>A0A1G9UZ94_ALLAB</name>
<dbReference type="EMBL" id="LT629701">
    <property type="protein sequence ID" value="SDM65218.1"/>
    <property type="molecule type" value="Genomic_DNA"/>
</dbReference>
<dbReference type="PROSITE" id="PS51257">
    <property type="entry name" value="PROKAR_LIPOPROTEIN"/>
    <property type="match status" value="1"/>
</dbReference>
<organism evidence="1 2">
    <name type="scientific">Allokutzneria albata</name>
    <name type="common">Kibdelosporangium albatum</name>
    <dbReference type="NCBI Taxonomy" id="211114"/>
    <lineage>
        <taxon>Bacteria</taxon>
        <taxon>Bacillati</taxon>
        <taxon>Actinomycetota</taxon>
        <taxon>Actinomycetes</taxon>
        <taxon>Pseudonocardiales</taxon>
        <taxon>Pseudonocardiaceae</taxon>
        <taxon>Allokutzneria</taxon>
    </lineage>
</organism>
<dbReference type="PANTHER" id="PTHR48174:SF5">
    <property type="entry name" value="VACUOLAR PROTEIN SORTING-ASSOCIATED PROTEIN 62"/>
    <property type="match status" value="1"/>
</dbReference>
<evidence type="ECO:0000313" key="2">
    <source>
        <dbReference type="Proteomes" id="UP000183376"/>
    </source>
</evidence>
<accession>A0A1G9UZ94</accession>
<evidence type="ECO:0000313" key="1">
    <source>
        <dbReference type="EMBL" id="SDM65218.1"/>
    </source>
</evidence>